<feature type="chain" id="PRO_5003189514" description="Flagellar assembly protein T N-terminal domain-containing protein" evidence="1">
    <location>
        <begin position="21"/>
        <end position="368"/>
    </location>
</feature>
<evidence type="ECO:0000259" key="2">
    <source>
        <dbReference type="Pfam" id="PF16548"/>
    </source>
</evidence>
<dbReference type="eggNOG" id="COG3018">
    <property type="taxonomic scope" value="Bacteria"/>
</dbReference>
<keyword evidence="4" id="KW-1185">Reference proteome</keyword>
<keyword evidence="1" id="KW-0732">Signal</keyword>
<dbReference type="STRING" id="768670.Calni_1011"/>
<feature type="signal peptide" evidence="1">
    <location>
        <begin position="1"/>
        <end position="20"/>
    </location>
</feature>
<dbReference type="InterPro" id="IPR032370">
    <property type="entry name" value="FlgT_N"/>
</dbReference>
<organism evidence="3 4">
    <name type="scientific">Calditerrivibrio nitroreducens (strain DSM 19672 / NBRC 101217 / Yu37-1)</name>
    <dbReference type="NCBI Taxonomy" id="768670"/>
    <lineage>
        <taxon>Bacteria</taxon>
        <taxon>Pseudomonadati</taxon>
        <taxon>Deferribacterota</taxon>
        <taxon>Deferribacteres</taxon>
        <taxon>Deferribacterales</taxon>
        <taxon>Calditerrivibrionaceae</taxon>
    </lineage>
</organism>
<gene>
    <name evidence="3" type="ordered locus">Calni_1011</name>
</gene>
<name>E4THZ2_CALNY</name>
<evidence type="ECO:0000256" key="1">
    <source>
        <dbReference type="SAM" id="SignalP"/>
    </source>
</evidence>
<dbReference type="OrthoDB" id="5395723at2"/>
<sequence length="368" mass="40126" precursor="true">MKKILIVMLFLLLPIFLVHSKTVTATGEANIVNGDVASAKFQAIARAKWAALEAAAGVQVKVETVIQNSQLVDEAIKNEVKGVVDKYKIIDEGKDGDVYWVKISADVSPAEAAKAVSIFAKNTSVAVYIPVIFPDRNVDETTALSEKVINELSSQGLDVVDVASLGTKYSLTEIENALRTNNFGAFRNVAYQFLSGAILIGKVDTTLSAQQGKNIGYGVSLPFNVVTGRLTYRLIGDKDGKKVIVASGYVSGRGQGPTPEDATHNMLENLASNVSNELISTVVENIKGQNKKTIEVVLAGNTNLNNLLELKNDLQYISWVLNVTDKGVDKVLVEYPEKSIYLANAIKNLNKYELKTFDKYRIVIEKIR</sequence>
<proteinExistence type="predicted"/>
<dbReference type="HOGENOM" id="CLU_751599_0_0_0"/>
<dbReference type="EMBL" id="CP002347">
    <property type="protein sequence ID" value="ADR18922.1"/>
    <property type="molecule type" value="Genomic_DNA"/>
</dbReference>
<dbReference type="Proteomes" id="UP000007039">
    <property type="component" value="Chromosome"/>
</dbReference>
<dbReference type="AlphaFoldDB" id="E4THZ2"/>
<dbReference type="RefSeq" id="WP_013451135.1">
    <property type="nucleotide sequence ID" value="NC_014758.1"/>
</dbReference>
<dbReference type="Gene3D" id="3.30.1660.40">
    <property type="entry name" value="FlgT, N-terminal domain"/>
    <property type="match status" value="1"/>
</dbReference>
<reference evidence="3 4" key="2">
    <citation type="journal article" date="2011" name="Stand. Genomic Sci.">
        <title>Complete genome sequence of Calditerrivibrio nitroreducens type strain (Yu37-1).</title>
        <authorList>
            <person name="Pitluck S."/>
            <person name="Sikorski J."/>
            <person name="Zeytun A."/>
            <person name="Lapidus A."/>
            <person name="Nolan M."/>
            <person name="Lucas S."/>
            <person name="Hammon N."/>
            <person name="Deshpande S."/>
            <person name="Cheng J.F."/>
            <person name="Tapia R."/>
            <person name="Han C."/>
            <person name="Goodwin L."/>
            <person name="Liolios K."/>
            <person name="Pagani I."/>
            <person name="Ivanova N."/>
            <person name="Mavromatis K."/>
            <person name="Pati A."/>
            <person name="Chen A."/>
            <person name="Palaniappan K."/>
            <person name="Hauser L."/>
            <person name="Chang Y.J."/>
            <person name="Jeffries C.D."/>
            <person name="Detter J.C."/>
            <person name="Brambilla E."/>
            <person name="Djao O.D."/>
            <person name="Rohde M."/>
            <person name="Spring S."/>
            <person name="Goker M."/>
            <person name="Woyke T."/>
            <person name="Bristow J."/>
            <person name="Eisen J.A."/>
            <person name="Markowitz V."/>
            <person name="Hugenholtz P."/>
            <person name="Kyrpides N.C."/>
            <person name="Klenk H.P."/>
            <person name="Land M."/>
        </authorList>
    </citation>
    <scope>NUCLEOTIDE SEQUENCE [LARGE SCALE GENOMIC DNA]</scope>
    <source>
        <strain evidence="4">DSM 19672 / NBRC 101217 / Yu37-1</strain>
    </source>
</reference>
<feature type="domain" description="Flagellar assembly protein T N-terminal" evidence="2">
    <location>
        <begin position="22"/>
        <end position="109"/>
    </location>
</feature>
<protein>
    <recommendedName>
        <fullName evidence="2">Flagellar assembly protein T N-terminal domain-containing protein</fullName>
    </recommendedName>
</protein>
<reference key="1">
    <citation type="submission" date="2010-11" db="EMBL/GenBank/DDBJ databases">
        <title>The complete genome of chromosome of Calditerrivibrio nitroreducens DSM 19672.</title>
        <authorList>
            <consortium name="US DOE Joint Genome Institute (JGI-PGF)"/>
            <person name="Lucas S."/>
            <person name="Copeland A."/>
            <person name="Lapidus A."/>
            <person name="Bruce D."/>
            <person name="Goodwin L."/>
            <person name="Pitluck S."/>
            <person name="Kyrpides N."/>
            <person name="Mavromatis K."/>
            <person name="Ivanova N."/>
            <person name="Mikhailova N."/>
            <person name="Zeytun A."/>
            <person name="Brettin T."/>
            <person name="Detter J.C."/>
            <person name="Tapia R."/>
            <person name="Han C."/>
            <person name="Land M."/>
            <person name="Hauser L."/>
            <person name="Markowitz V."/>
            <person name="Cheng J.-F."/>
            <person name="Hugenholtz P."/>
            <person name="Woyke T."/>
            <person name="Wu D."/>
            <person name="Spring S."/>
            <person name="Schroeder M."/>
            <person name="Brambilla E."/>
            <person name="Klenk H.-P."/>
            <person name="Eisen J.A."/>
        </authorList>
    </citation>
    <scope>NUCLEOTIDE SEQUENCE [LARGE SCALE GENOMIC DNA]</scope>
    <source>
        <strain>DSM 19672</strain>
    </source>
</reference>
<dbReference type="KEGG" id="cni:Calni_1011"/>
<evidence type="ECO:0000313" key="4">
    <source>
        <dbReference type="Proteomes" id="UP000007039"/>
    </source>
</evidence>
<evidence type="ECO:0000313" key="3">
    <source>
        <dbReference type="EMBL" id="ADR18922.1"/>
    </source>
</evidence>
<dbReference type="InterPro" id="IPR038180">
    <property type="entry name" value="FlgT_N_sf"/>
</dbReference>
<accession>E4THZ2</accession>
<dbReference type="Pfam" id="PF16548">
    <property type="entry name" value="FlgT_N"/>
    <property type="match status" value="1"/>
</dbReference>